<keyword evidence="2" id="KW-1185">Reference proteome</keyword>
<evidence type="ECO:0000313" key="1">
    <source>
        <dbReference type="EMBL" id="QDT10787.1"/>
    </source>
</evidence>
<keyword evidence="1" id="KW-0472">Membrane</keyword>
<protein>
    <submittedName>
        <fullName evidence="1">Nickel uptake substrate-specific transmembrane region</fullName>
    </submittedName>
</protein>
<organism evidence="1 2">
    <name type="scientific">Stieleria marina</name>
    <dbReference type="NCBI Taxonomy" id="1930275"/>
    <lineage>
        <taxon>Bacteria</taxon>
        <taxon>Pseudomonadati</taxon>
        <taxon>Planctomycetota</taxon>
        <taxon>Planctomycetia</taxon>
        <taxon>Pirellulales</taxon>
        <taxon>Pirellulaceae</taxon>
        <taxon>Stieleria</taxon>
    </lineage>
</organism>
<evidence type="ECO:0000313" key="2">
    <source>
        <dbReference type="Proteomes" id="UP000319817"/>
    </source>
</evidence>
<proteinExistence type="predicted"/>
<keyword evidence="1" id="KW-0812">Transmembrane</keyword>
<dbReference type="AlphaFoldDB" id="A0A517NUI6"/>
<dbReference type="Proteomes" id="UP000319817">
    <property type="component" value="Chromosome"/>
</dbReference>
<name>A0A517NUI6_9BACT</name>
<dbReference type="EMBL" id="CP036526">
    <property type="protein sequence ID" value="QDT10787.1"/>
    <property type="molecule type" value="Genomic_DNA"/>
</dbReference>
<accession>A0A517NUI6</accession>
<gene>
    <name evidence="1" type="ORF">K239x_27780</name>
</gene>
<reference evidence="1 2" key="1">
    <citation type="submission" date="2019-02" db="EMBL/GenBank/DDBJ databases">
        <title>Deep-cultivation of Planctomycetes and their phenomic and genomic characterization uncovers novel biology.</title>
        <authorList>
            <person name="Wiegand S."/>
            <person name="Jogler M."/>
            <person name="Boedeker C."/>
            <person name="Pinto D."/>
            <person name="Vollmers J."/>
            <person name="Rivas-Marin E."/>
            <person name="Kohn T."/>
            <person name="Peeters S.H."/>
            <person name="Heuer A."/>
            <person name="Rast P."/>
            <person name="Oberbeckmann S."/>
            <person name="Bunk B."/>
            <person name="Jeske O."/>
            <person name="Meyerdierks A."/>
            <person name="Storesund J.E."/>
            <person name="Kallscheuer N."/>
            <person name="Luecker S."/>
            <person name="Lage O.M."/>
            <person name="Pohl T."/>
            <person name="Merkel B.J."/>
            <person name="Hornburger P."/>
            <person name="Mueller R.-W."/>
            <person name="Bruemmer F."/>
            <person name="Labrenz M."/>
            <person name="Spormann A.M."/>
            <person name="Op den Camp H."/>
            <person name="Overmann J."/>
            <person name="Amann R."/>
            <person name="Jetten M.S.M."/>
            <person name="Mascher T."/>
            <person name="Medema M.H."/>
            <person name="Devos D.P."/>
            <person name="Kaster A.-K."/>
            <person name="Ovreas L."/>
            <person name="Rohde M."/>
            <person name="Galperin M.Y."/>
            <person name="Jogler C."/>
        </authorList>
    </citation>
    <scope>NUCLEOTIDE SEQUENCE [LARGE SCALE GENOMIC DNA]</scope>
    <source>
        <strain evidence="1 2">K23_9</strain>
    </source>
</reference>
<sequence>MVVIELAAKRVRSNTENCILEISVNRLVSRGLAAIACLCIAATANAHYLWISVAREPAENAGTHIYFEEAARPGDGFHLDHFLGKSNVWIRTLEDPAPAPVQAIEVKQRDKRWMRVALPSADEYSVDAYGKFGVYAYGQTNVLLHYYARSLSVTSHDAMHELGRAEQMDLDLVPHDVGNQFEFRLLWKDEPVADRMVFVRGGNGFRKNVKTDAKGRVKLERPSTGTLTLRSSVEFSTPGEEGGESYEKVRHNITLVLSMSESADGP</sequence>